<organism evidence="1 2">
    <name type="scientific">Deinandra increscens subsp. villosa</name>
    <dbReference type="NCBI Taxonomy" id="3103831"/>
    <lineage>
        <taxon>Eukaryota</taxon>
        <taxon>Viridiplantae</taxon>
        <taxon>Streptophyta</taxon>
        <taxon>Embryophyta</taxon>
        <taxon>Tracheophyta</taxon>
        <taxon>Spermatophyta</taxon>
        <taxon>Magnoliopsida</taxon>
        <taxon>eudicotyledons</taxon>
        <taxon>Gunneridae</taxon>
        <taxon>Pentapetalae</taxon>
        <taxon>asterids</taxon>
        <taxon>campanulids</taxon>
        <taxon>Asterales</taxon>
        <taxon>Asteraceae</taxon>
        <taxon>Asteroideae</taxon>
        <taxon>Heliantheae alliance</taxon>
        <taxon>Madieae</taxon>
        <taxon>Madiinae</taxon>
        <taxon>Deinandra</taxon>
    </lineage>
</organism>
<evidence type="ECO:0000313" key="2">
    <source>
        <dbReference type="Proteomes" id="UP001408789"/>
    </source>
</evidence>
<keyword evidence="2" id="KW-1185">Reference proteome</keyword>
<evidence type="ECO:0000313" key="1">
    <source>
        <dbReference type="EMBL" id="KAK9054092.1"/>
    </source>
</evidence>
<dbReference type="PANTHER" id="PTHR11439">
    <property type="entry name" value="GAG-POL-RELATED RETROTRANSPOSON"/>
    <property type="match status" value="1"/>
</dbReference>
<protein>
    <submittedName>
        <fullName evidence="1">Uncharacterized protein</fullName>
    </submittedName>
</protein>
<dbReference type="PANTHER" id="PTHR11439:SF487">
    <property type="entry name" value="RNA-DIRECTED DNA POLYMERASE"/>
    <property type="match status" value="1"/>
</dbReference>
<sequence length="268" mass="30473">MSQRKYALDLLQDCGLTGARPEKFPMEQNIKLTLTDGEKLHDPTKYRRLVGRLIYLTVTRPDIMYSVRTLSQFMHEPHKPHWDAAMRILRYIKGTPGQGLLLPSTNNLSLKAICDSDWGGCRTTRRSVSGYCIFLGTSLVSWKSKKQTNVSRSSAEAEYRAMANTCLELTWLRYILQDLKVPLVAPSPLYCDNQAALHIAANLVFHERTKHIEIDCHIVREKLQAGMIKPSHIPTRLQLADIFTKALGRVQFETLRNNLGVCDLHSPT</sequence>
<dbReference type="InterPro" id="IPR043502">
    <property type="entry name" value="DNA/RNA_pol_sf"/>
</dbReference>
<reference evidence="1 2" key="1">
    <citation type="submission" date="2024-04" db="EMBL/GenBank/DDBJ databases">
        <title>The reference genome of an endangered Asteraceae, Deinandra increscens subsp. villosa, native to the Central Coast of California.</title>
        <authorList>
            <person name="Guilliams M."/>
            <person name="Hasenstab-Lehman K."/>
            <person name="Meyer R."/>
            <person name="Mcevoy S."/>
        </authorList>
    </citation>
    <scope>NUCLEOTIDE SEQUENCE [LARGE SCALE GENOMIC DNA]</scope>
    <source>
        <tissue evidence="1">Leaf</tissue>
    </source>
</reference>
<comment type="caution">
    <text evidence="1">The sequence shown here is derived from an EMBL/GenBank/DDBJ whole genome shotgun (WGS) entry which is preliminary data.</text>
</comment>
<dbReference type="CDD" id="cd09272">
    <property type="entry name" value="RNase_HI_RT_Ty1"/>
    <property type="match status" value="1"/>
</dbReference>
<accession>A0AAP0CH67</accession>
<name>A0AAP0CH67_9ASTR</name>
<dbReference type="EMBL" id="JBCNJP010000025">
    <property type="protein sequence ID" value="KAK9054092.1"/>
    <property type="molecule type" value="Genomic_DNA"/>
</dbReference>
<gene>
    <name evidence="1" type="ORF">SSX86_025169</name>
</gene>
<proteinExistence type="predicted"/>
<dbReference type="AlphaFoldDB" id="A0AAP0CH67"/>
<dbReference type="SUPFAM" id="SSF56672">
    <property type="entry name" value="DNA/RNA polymerases"/>
    <property type="match status" value="1"/>
</dbReference>
<dbReference type="Proteomes" id="UP001408789">
    <property type="component" value="Unassembled WGS sequence"/>
</dbReference>